<evidence type="ECO:0000256" key="1">
    <source>
        <dbReference type="ARBA" id="ARBA00009929"/>
    </source>
</evidence>
<dbReference type="InterPro" id="IPR040079">
    <property type="entry name" value="Glutathione_S-Trfase"/>
</dbReference>
<dbReference type="InterPro" id="IPR034341">
    <property type="entry name" value="SspA_N"/>
</dbReference>
<dbReference type="InterPro" id="IPR034342">
    <property type="entry name" value="SspA_C"/>
</dbReference>
<dbReference type="InterPro" id="IPR010987">
    <property type="entry name" value="Glutathione-S-Trfase_C-like"/>
</dbReference>
<proteinExistence type="inferred from homology"/>
<comment type="similarity">
    <text evidence="1">Belongs to the GST superfamily. HSP26 family.</text>
</comment>
<reference evidence="4" key="1">
    <citation type="journal article" date="2015" name="Nature">
        <title>Complex archaea that bridge the gap between prokaryotes and eukaryotes.</title>
        <authorList>
            <person name="Spang A."/>
            <person name="Saw J.H."/>
            <person name="Jorgensen S.L."/>
            <person name="Zaremba-Niedzwiedzka K."/>
            <person name="Martijn J."/>
            <person name="Lind A.E."/>
            <person name="van Eijk R."/>
            <person name="Schleper C."/>
            <person name="Guy L."/>
            <person name="Ettema T.J."/>
        </authorList>
    </citation>
    <scope>NUCLEOTIDE SEQUENCE</scope>
</reference>
<feature type="domain" description="GST C-terminal" evidence="3">
    <location>
        <begin position="91"/>
        <end position="208"/>
    </location>
</feature>
<organism evidence="4">
    <name type="scientific">marine sediment metagenome</name>
    <dbReference type="NCBI Taxonomy" id="412755"/>
    <lineage>
        <taxon>unclassified sequences</taxon>
        <taxon>metagenomes</taxon>
        <taxon>ecological metagenomes</taxon>
    </lineage>
</organism>
<dbReference type="EMBL" id="LAZR01000012">
    <property type="protein sequence ID" value="KKO07481.1"/>
    <property type="molecule type" value="Genomic_DNA"/>
</dbReference>
<dbReference type="InterPro" id="IPR050983">
    <property type="entry name" value="GST_Omega/HSP26"/>
</dbReference>
<dbReference type="NCBIfam" id="NF007016">
    <property type="entry name" value="PRK09481.1"/>
    <property type="match status" value="1"/>
</dbReference>
<dbReference type="CDD" id="cd03186">
    <property type="entry name" value="GST_C_SspA"/>
    <property type="match status" value="1"/>
</dbReference>
<dbReference type="PROSITE" id="PS51354">
    <property type="entry name" value="GLUTAREDOXIN_2"/>
    <property type="match status" value="1"/>
</dbReference>
<dbReference type="CDD" id="cd03059">
    <property type="entry name" value="GST_N_SspA"/>
    <property type="match status" value="1"/>
</dbReference>
<dbReference type="Gene3D" id="3.40.30.10">
    <property type="entry name" value="Glutaredoxin"/>
    <property type="match status" value="1"/>
</dbReference>
<dbReference type="InterPro" id="IPR004046">
    <property type="entry name" value="GST_C"/>
</dbReference>
<sequence length="208" mass="24188">MGVVAKRSSMIFYSGSDDHFSHRVRIVLAEKGVAVDIVDVLDEKPPEELADLNPYNSVPTLLDRDLVLYESKVMMEYLDERFPHPPLLPVYPVARAQSRLWMHRIEREWCPMVDQIRSGGKKEADKARKELRESLIGISPIFEDMPYFMSEEFTLVDCCLAPVLWRLPDLNIELPEKQVKPLLSYMSRVFEREAFKASLSEREKEMRA</sequence>
<comment type="caution">
    <text evidence="4">The sequence shown here is derived from an EMBL/GenBank/DDBJ whole genome shotgun (WGS) entry which is preliminary data.</text>
</comment>
<protein>
    <recommendedName>
        <fullName evidence="5">Stringent starvation protein A</fullName>
    </recommendedName>
</protein>
<dbReference type="GO" id="GO:0005737">
    <property type="term" value="C:cytoplasm"/>
    <property type="evidence" value="ECO:0007669"/>
    <property type="project" value="TreeGrafter"/>
</dbReference>
<dbReference type="PANTHER" id="PTHR43968:SF6">
    <property type="entry name" value="GLUTATHIONE S-TRANSFERASE OMEGA"/>
    <property type="match status" value="1"/>
</dbReference>
<dbReference type="SUPFAM" id="SSF52833">
    <property type="entry name" value="Thioredoxin-like"/>
    <property type="match status" value="1"/>
</dbReference>
<feature type="domain" description="GST N-terminal" evidence="2">
    <location>
        <begin position="8"/>
        <end position="86"/>
    </location>
</feature>
<dbReference type="Pfam" id="PF00043">
    <property type="entry name" value="GST_C"/>
    <property type="match status" value="1"/>
</dbReference>
<name>A0A0F9VQV2_9ZZZZ</name>
<evidence type="ECO:0000259" key="3">
    <source>
        <dbReference type="PROSITE" id="PS50405"/>
    </source>
</evidence>
<dbReference type="Pfam" id="PF13409">
    <property type="entry name" value="GST_N_2"/>
    <property type="match status" value="1"/>
</dbReference>
<dbReference type="InterPro" id="IPR004045">
    <property type="entry name" value="Glutathione_S-Trfase_N"/>
</dbReference>
<dbReference type="InterPro" id="IPR036249">
    <property type="entry name" value="Thioredoxin-like_sf"/>
</dbReference>
<dbReference type="PROSITE" id="PS50405">
    <property type="entry name" value="GST_CTER"/>
    <property type="match status" value="1"/>
</dbReference>
<dbReference type="SFLD" id="SFLDS00019">
    <property type="entry name" value="Glutathione_Transferase_(cytos"/>
    <property type="match status" value="1"/>
</dbReference>
<gene>
    <name evidence="4" type="ORF">LCGC14_0054370</name>
</gene>
<dbReference type="AlphaFoldDB" id="A0A0F9VQV2"/>
<dbReference type="SFLD" id="SFLDG00358">
    <property type="entry name" value="Main_(cytGST)"/>
    <property type="match status" value="1"/>
</dbReference>
<dbReference type="PROSITE" id="PS50404">
    <property type="entry name" value="GST_NTER"/>
    <property type="match status" value="1"/>
</dbReference>
<dbReference type="InterPro" id="IPR036282">
    <property type="entry name" value="Glutathione-S-Trfase_C_sf"/>
</dbReference>
<accession>A0A0F9VQV2</accession>
<dbReference type="SUPFAM" id="SSF47616">
    <property type="entry name" value="GST C-terminal domain-like"/>
    <property type="match status" value="1"/>
</dbReference>
<evidence type="ECO:0000313" key="4">
    <source>
        <dbReference type="EMBL" id="KKO07481.1"/>
    </source>
</evidence>
<evidence type="ECO:0000259" key="2">
    <source>
        <dbReference type="PROSITE" id="PS50404"/>
    </source>
</evidence>
<dbReference type="Gene3D" id="1.20.1050.10">
    <property type="match status" value="1"/>
</dbReference>
<evidence type="ECO:0008006" key="5">
    <source>
        <dbReference type="Google" id="ProtNLM"/>
    </source>
</evidence>
<dbReference type="PANTHER" id="PTHR43968">
    <property type="match status" value="1"/>
</dbReference>